<evidence type="ECO:0000313" key="1">
    <source>
        <dbReference type="EMBL" id="KAJ4844818.1"/>
    </source>
</evidence>
<comment type="caution">
    <text evidence="1">The sequence shown here is derived from an EMBL/GenBank/DDBJ whole genome shotgun (WGS) entry which is preliminary data.</text>
</comment>
<proteinExistence type="predicted"/>
<dbReference type="EMBL" id="JAKUCV010001856">
    <property type="protein sequence ID" value="KAJ4844818.1"/>
    <property type="molecule type" value="Genomic_DNA"/>
</dbReference>
<dbReference type="OrthoDB" id="5319261at2759"/>
<reference evidence="1" key="2">
    <citation type="journal article" date="2023" name="Plants (Basel)">
        <title>Annotation of the Turnera subulata (Passifloraceae) Draft Genome Reveals the S-Locus Evolved after the Divergence of Turneroideae from Passifloroideae in a Stepwise Manner.</title>
        <authorList>
            <person name="Henning P.M."/>
            <person name="Roalson E.H."/>
            <person name="Mir W."/>
            <person name="McCubbin A.G."/>
            <person name="Shore J.S."/>
        </authorList>
    </citation>
    <scope>NUCLEOTIDE SEQUENCE</scope>
    <source>
        <strain evidence="1">F60SS</strain>
    </source>
</reference>
<name>A0A9Q0G746_9ROSI</name>
<gene>
    <name evidence="1" type="ORF">Tsubulata_037113</name>
</gene>
<dbReference type="AlphaFoldDB" id="A0A9Q0G746"/>
<reference evidence="1" key="1">
    <citation type="submission" date="2022-02" db="EMBL/GenBank/DDBJ databases">
        <authorList>
            <person name="Henning P.M."/>
            <person name="McCubbin A.G."/>
            <person name="Shore J.S."/>
        </authorList>
    </citation>
    <scope>NUCLEOTIDE SEQUENCE</scope>
    <source>
        <strain evidence="1">F60SS</strain>
        <tissue evidence="1">Leaves</tissue>
    </source>
</reference>
<evidence type="ECO:0000313" key="2">
    <source>
        <dbReference type="Proteomes" id="UP001141552"/>
    </source>
</evidence>
<sequence>MKNPDREYLLQLWHEGMGLFLNGALHWKCQVAWRHRKGEIMAAIAFDLEKEKFYLVPGPPIQMSPTSGSNLGVVGEYLCFAHGKCGGPNTIWVMKEYCNEASWVPFISYTFPYYSGDGKGHEGRVEYVCDFIPRSFKDGRCMMLQFCHDLHVLKWNDNLEESDEAEKYSKKIKFGRVVGNASVPYTQTLTFPYVS</sequence>
<evidence type="ECO:0008006" key="3">
    <source>
        <dbReference type="Google" id="ProtNLM"/>
    </source>
</evidence>
<organism evidence="1 2">
    <name type="scientific">Turnera subulata</name>
    <dbReference type="NCBI Taxonomy" id="218843"/>
    <lineage>
        <taxon>Eukaryota</taxon>
        <taxon>Viridiplantae</taxon>
        <taxon>Streptophyta</taxon>
        <taxon>Embryophyta</taxon>
        <taxon>Tracheophyta</taxon>
        <taxon>Spermatophyta</taxon>
        <taxon>Magnoliopsida</taxon>
        <taxon>eudicotyledons</taxon>
        <taxon>Gunneridae</taxon>
        <taxon>Pentapetalae</taxon>
        <taxon>rosids</taxon>
        <taxon>fabids</taxon>
        <taxon>Malpighiales</taxon>
        <taxon>Passifloraceae</taxon>
        <taxon>Turnera</taxon>
    </lineage>
</organism>
<dbReference type="Proteomes" id="UP001141552">
    <property type="component" value="Unassembled WGS sequence"/>
</dbReference>
<accession>A0A9Q0G746</accession>
<protein>
    <recommendedName>
        <fullName evidence="3">F-box associated domain-containing protein</fullName>
    </recommendedName>
</protein>
<keyword evidence="2" id="KW-1185">Reference proteome</keyword>